<dbReference type="Pfam" id="PF00975">
    <property type="entry name" value="Thioesterase"/>
    <property type="match status" value="1"/>
</dbReference>
<gene>
    <name evidence="12" type="ORF">ACFO0C_27205</name>
</gene>
<dbReference type="SMART" id="SM00823">
    <property type="entry name" value="PKS_PP"/>
    <property type="match status" value="2"/>
</dbReference>
<dbReference type="Gene3D" id="3.40.50.1820">
    <property type="entry name" value="alpha/beta hydrolase"/>
    <property type="match status" value="1"/>
</dbReference>
<evidence type="ECO:0000256" key="1">
    <source>
        <dbReference type="ARBA" id="ARBA00001957"/>
    </source>
</evidence>
<dbReference type="InterPro" id="IPR016039">
    <property type="entry name" value="Thiolase-like"/>
</dbReference>
<dbReference type="InterPro" id="IPR014030">
    <property type="entry name" value="Ketoacyl_synth_N"/>
</dbReference>
<feature type="region of interest" description="N-terminal hotdog fold" evidence="7">
    <location>
        <begin position="1430"/>
        <end position="1554"/>
    </location>
</feature>
<dbReference type="InterPro" id="IPR016035">
    <property type="entry name" value="Acyl_Trfase/lysoPLipase"/>
</dbReference>
<dbReference type="InterPro" id="IPR020806">
    <property type="entry name" value="PKS_PP-bd"/>
</dbReference>
<dbReference type="SMART" id="SM00826">
    <property type="entry name" value="PKS_DH"/>
    <property type="match status" value="1"/>
</dbReference>
<evidence type="ECO:0000256" key="6">
    <source>
        <dbReference type="ARBA" id="ARBA00023315"/>
    </source>
</evidence>
<dbReference type="PROSITE" id="PS00455">
    <property type="entry name" value="AMP_BINDING"/>
    <property type="match status" value="1"/>
</dbReference>
<dbReference type="PROSITE" id="PS50075">
    <property type="entry name" value="CARRIER"/>
    <property type="match status" value="2"/>
</dbReference>
<dbReference type="SUPFAM" id="SSF53901">
    <property type="entry name" value="Thiolase-like"/>
    <property type="match status" value="1"/>
</dbReference>
<dbReference type="InterPro" id="IPR036736">
    <property type="entry name" value="ACP-like_sf"/>
</dbReference>
<feature type="domain" description="Carrier" evidence="9">
    <location>
        <begin position="2116"/>
        <end position="2191"/>
    </location>
</feature>
<reference evidence="13" key="1">
    <citation type="journal article" date="2019" name="Int. J. Syst. Evol. Microbiol.">
        <title>The Global Catalogue of Microorganisms (GCM) 10K type strain sequencing project: providing services to taxonomists for standard genome sequencing and annotation.</title>
        <authorList>
            <consortium name="The Broad Institute Genomics Platform"/>
            <consortium name="The Broad Institute Genome Sequencing Center for Infectious Disease"/>
            <person name="Wu L."/>
            <person name="Ma J."/>
        </authorList>
    </citation>
    <scope>NUCLEOTIDE SEQUENCE [LARGE SCALE GENOMIC DNA]</scope>
    <source>
        <strain evidence="13">TBRC 5832</strain>
    </source>
</reference>
<dbReference type="Gene3D" id="3.40.366.10">
    <property type="entry name" value="Malonyl-Coenzyme A Acyl Carrier Protein, domain 2"/>
    <property type="match status" value="1"/>
</dbReference>
<dbReference type="RefSeq" id="WP_378069526.1">
    <property type="nucleotide sequence ID" value="NZ_JBHSBL010000019.1"/>
</dbReference>
<evidence type="ECO:0000256" key="5">
    <source>
        <dbReference type="ARBA" id="ARBA00022737"/>
    </source>
</evidence>
<evidence type="ECO:0000259" key="10">
    <source>
        <dbReference type="PROSITE" id="PS52004"/>
    </source>
</evidence>
<dbReference type="InterPro" id="IPR025110">
    <property type="entry name" value="AMP-bd_C"/>
</dbReference>
<dbReference type="InterPro" id="IPR020807">
    <property type="entry name" value="PKS_DH"/>
</dbReference>
<evidence type="ECO:0000256" key="2">
    <source>
        <dbReference type="ARBA" id="ARBA00022450"/>
    </source>
</evidence>
<feature type="region of interest" description="Disordered" evidence="8">
    <location>
        <begin position="2194"/>
        <end position="2213"/>
    </location>
</feature>
<dbReference type="Pfam" id="PF00501">
    <property type="entry name" value="AMP-binding"/>
    <property type="match status" value="1"/>
</dbReference>
<evidence type="ECO:0000313" key="12">
    <source>
        <dbReference type="EMBL" id="MFC4068634.1"/>
    </source>
</evidence>
<dbReference type="SUPFAM" id="SSF52151">
    <property type="entry name" value="FabD/lysophospholipase-like"/>
    <property type="match status" value="1"/>
</dbReference>
<dbReference type="Pfam" id="PF13193">
    <property type="entry name" value="AMP-binding_C"/>
    <property type="match status" value="1"/>
</dbReference>
<dbReference type="InterPro" id="IPR057326">
    <property type="entry name" value="KR_dom"/>
</dbReference>
<dbReference type="InterPro" id="IPR006162">
    <property type="entry name" value="Ppantetheine_attach_site"/>
</dbReference>
<dbReference type="SUPFAM" id="SSF55048">
    <property type="entry name" value="Probable ACP-binding domain of malonyl-CoA ACP transacylase"/>
    <property type="match status" value="1"/>
</dbReference>
<dbReference type="SMART" id="SM00824">
    <property type="entry name" value="PKS_TE"/>
    <property type="match status" value="1"/>
</dbReference>
<feature type="region of interest" description="Disordered" evidence="8">
    <location>
        <begin position="1428"/>
        <end position="1448"/>
    </location>
</feature>
<dbReference type="InterPro" id="IPR001227">
    <property type="entry name" value="Ac_transferase_dom_sf"/>
</dbReference>
<evidence type="ECO:0000259" key="9">
    <source>
        <dbReference type="PROSITE" id="PS50075"/>
    </source>
</evidence>
<dbReference type="Pfam" id="PF21089">
    <property type="entry name" value="PKS_DH_N"/>
    <property type="match status" value="1"/>
</dbReference>
<keyword evidence="12" id="KW-0378">Hydrolase</keyword>
<dbReference type="InterPro" id="IPR042104">
    <property type="entry name" value="PKS_dehydratase_sf"/>
</dbReference>
<dbReference type="PANTHER" id="PTHR43775:SF51">
    <property type="entry name" value="INACTIVE PHENOLPHTHIOCEROL SYNTHESIS POLYKETIDE SYNTHASE TYPE I PKS1-RELATED"/>
    <property type="match status" value="1"/>
</dbReference>
<dbReference type="Pfam" id="PF00698">
    <property type="entry name" value="Acyl_transf_1"/>
    <property type="match status" value="1"/>
</dbReference>
<dbReference type="PROSITE" id="PS00606">
    <property type="entry name" value="KS3_1"/>
    <property type="match status" value="1"/>
</dbReference>
<dbReference type="Gene3D" id="3.30.300.30">
    <property type="match status" value="1"/>
</dbReference>
<dbReference type="InterPro" id="IPR014043">
    <property type="entry name" value="Acyl_transferase_dom"/>
</dbReference>
<dbReference type="InterPro" id="IPR036291">
    <property type="entry name" value="NAD(P)-bd_dom_sf"/>
</dbReference>
<evidence type="ECO:0000256" key="7">
    <source>
        <dbReference type="PROSITE-ProRule" id="PRU01363"/>
    </source>
</evidence>
<dbReference type="InterPro" id="IPR009081">
    <property type="entry name" value="PP-bd_ACP"/>
</dbReference>
<keyword evidence="6" id="KW-0012">Acyltransferase</keyword>
<feature type="active site" description="Proton donor; for dehydratase activity" evidence="7">
    <location>
        <position position="1625"/>
    </location>
</feature>
<evidence type="ECO:0000259" key="11">
    <source>
        <dbReference type="PROSITE" id="PS52019"/>
    </source>
</evidence>
<dbReference type="SUPFAM" id="SSF53474">
    <property type="entry name" value="alpha/beta-Hydrolases"/>
    <property type="match status" value="1"/>
</dbReference>
<dbReference type="InterPro" id="IPR049552">
    <property type="entry name" value="PKS_DH_N"/>
</dbReference>
<dbReference type="InterPro" id="IPR014031">
    <property type="entry name" value="Ketoacyl_synth_C"/>
</dbReference>
<dbReference type="Gene3D" id="3.40.47.10">
    <property type="match status" value="1"/>
</dbReference>
<feature type="compositionally biased region" description="Low complexity" evidence="8">
    <location>
        <begin position="2199"/>
        <end position="2213"/>
    </location>
</feature>
<dbReference type="PROSITE" id="PS00012">
    <property type="entry name" value="PHOSPHOPANTETHEINE"/>
    <property type="match status" value="1"/>
</dbReference>
<dbReference type="InterPro" id="IPR045851">
    <property type="entry name" value="AMP-bd_C_sf"/>
</dbReference>
<dbReference type="SUPFAM" id="SSF47336">
    <property type="entry name" value="ACP-like"/>
    <property type="match status" value="2"/>
</dbReference>
<evidence type="ECO:0000256" key="8">
    <source>
        <dbReference type="SAM" id="MobiDB-lite"/>
    </source>
</evidence>
<dbReference type="InterPro" id="IPR016036">
    <property type="entry name" value="Malonyl_transacylase_ACP-bd"/>
</dbReference>
<dbReference type="SMART" id="SM00825">
    <property type="entry name" value="PKS_KS"/>
    <property type="match status" value="1"/>
</dbReference>
<feature type="region of interest" description="C-terminal hotdog fold" evidence="7">
    <location>
        <begin position="1564"/>
        <end position="1700"/>
    </location>
</feature>
<feature type="active site" description="Proton acceptor; for dehydratase activity" evidence="7">
    <location>
        <position position="1462"/>
    </location>
</feature>
<dbReference type="InterPro" id="IPR032821">
    <property type="entry name" value="PKS_assoc"/>
</dbReference>
<sequence length="2491" mass="259839">MGQHDMIRPLPHFLKDNALRYGDRLAFADDHRRVTWAELADRTARLASGLGAGRGDRVAFVLGNSVDLVEVLLATVRAAAIGVPLSPHATDAELTALLADCEPAVLVTDTRHADQARRVAGGVRVLVTGDIPLGETAALDDLGLDEPAFMLYTSGTTGSVKGVVSTQRAALWSAVTCYGPVFGLTATDRLLWPLPLAHSFAHSLCVLGVTVAGASARVTAQPGPATLARLLAEEEPTVLAGVPVIYRQLLDAGPMDGSSLRLCLTAGATSDPALRSDVEKLLGAPLLDCYGSTETCGMIAVEPPGGPRTPGSSGPPAPGVEVRLIDGEISVRGPNLMLGYHRRTDALTDGWYRTGDLGRFDADGNLSVVGRVSDVINRGGVNVDPAEVELALLALPGVRDTAVVARAHPLLGEVPVAFVVPADESADPTGMLRELARRLSAYKIPEEIVLTPIIPRTPSGKPRRHLLRSALAADPTDRFTGTSSAALVRAEVAALCGPVTDLDVAFADLGLTSMGAMTIWNRLSRRTGLRLPATLLWDHPSPAALITWLDARLAGAATATGRTSRPRTEPVAIVAVACRYPGGVRSPEDLWRLIDGEVDATGEFPTDRGWDVDGLYDPDPDRLGTTVTRRGAFLYDVADFDPAFFGISPREALATDPQQRLLLEVAWEAFERAGIPAPSLRDSDTGVFVGLMPSDYGPRREAHELESHLAIGSTGSLASGRIAYTLGLRGPSLTIDTACSSSLVAMDLAAKSLRAGECGLALAGGVTVMASPQSFIMFSRQRGLAPDGRCRPFSAGADGTAWGEGAGVVLLERLDDARRNGHPVLAVLRGSAVNADGASNGLTAPSGEAQRDLIRLALADAGLGPPDVDLVEGHGTGTRLGDPIEANALVDTYGQGRPEPVWLGSVKSNIGHTQSAAGIAGVIKVIEAMRHGVMPRSLYADDPSPHVDWSAGAVRLLDTARPWPAGPRPRRAAVSAFGLGGTNAHVIIEEPAIEESDPGRPSPGWPAVPWLLGAADEAGLRARAAHLAAVPAAGETGRTSLDVAFSLATGRAPLRHRAAVRAGDREGLRALADGIPHPAVTRIPTRPEPCLAFLFTGQGAQRLGMGRELAAAFPAFAETYDLVGTAFTPYLPRPLREVVDGTDAGLLHRTDYAQPALFTFEVALHALYRACGVHPHRLAGHSIGELTAAYVAGVLSLADAVRLVAARGRLMAALPAGGTMIAVRGTEADVAKLLPDAGDLVAIAAVNGPDTVVVAGPEEAVTALAERLDARYDRLHVSHAFHSPLLDPMLDEFRIVAESVTYRQPSVPVTSALTGSADLATADHWVRHVRETVHFSAAMADLAAVPVSAFVEIGPAAVLSVLAERCVSADAFVPGAGALAGFLDNLATLHVHGVPVDWPAVYAASGARRCDLPTYPFQRQRHWLNGAERPPLLGGPLPDADGSRTRSSGVLSTARQPWLADHVIGADPMVPAAALAELAFQSVAPAAAGTAVRLAELSLGTPLTLTGPADVQVVLDAPDTAGDRELTIWSRPTGSADRWISHATATVTAPTGRMPAVPGTWPPPGARPVTVDYSRLVGAGFHYGPAFRAVTAVWRGPTEVYAEVALPPAAATDATRFGVHPALLDAALHASLLAEPPDRPRIPFALEGVELHTAGAATARVVLSPVTPDTTRVTMTDQLGRPIVTIDALVTRRIAGQDPIVQRALHRLTWPPAPTEVDGKPYEIWYADAGEVAADPPARARVLLERTLARVTGWLAADRPGRLVVVTERATGEDPDPAAAAVWGMLGSAQAEHPGRLTVVDLCGEPASTAVLHRAAALAEPRVAIRAGIVHAPRLAPAGVADTVPPALDPAGTVLITGGTGALGTILARHLVTGHGVRNLVLANRTGAVPAWVADLDAQVTVTACDVGDRAAVAALVDSCGPALTAVFHLAGLLDDGVLTAMTPARIGAVLGPKSDAAWNLHEATEHRSLAAFVLYSSASGVIGRPGQANYAAANAFVDALAAHRNARGLPAQSLAWGLWDGDGHGMAGRPSPGPARRALTGGGIRAISAEQGMALLDRSLRSTDSLLVPIAIDVPGTGAPAILTGLAPAAGPTTAAKPITWRDTLAGLPAGERGGALRELVGAVVADLLGFPDATAFGSGRHFKDVGLDSLAAIQLRDRLSVAAGVRLSATIAFDHPTLAELTEHVRTVMGDPVTDRPAAGEPPTAPPGQTTGERFTAIYHRVIREQGPSAAMTLRYLASYGIPTFDAGHRAAHTPAPLRLATGHPYREPVLIFLPGYLALHDPAPTGLGQALDGHHDLFMLAHPGFGTRPGPVPDSVPTLVGLHAATVRELAGDRPFVLIGHSTGGGVAHAVATHLTAVGSPPRAVILADAHHSSAGREDPRALALVDADRNRPAEMFDGVFSDAVMIAGGAYVRLFEGWEPEPSRLPTLLVRAAPTREMREIDPAGRWEPCWPWPHDVVDVAGDHYSMLTTDAGATADAIRSWLEGLP</sequence>
<evidence type="ECO:0000256" key="4">
    <source>
        <dbReference type="ARBA" id="ARBA00022679"/>
    </source>
</evidence>
<dbReference type="InterPro" id="IPR018201">
    <property type="entry name" value="Ketoacyl_synth_AS"/>
</dbReference>
<protein>
    <submittedName>
        <fullName evidence="12">Alpha/beta fold hydrolase</fullName>
    </submittedName>
</protein>
<dbReference type="Pfam" id="PF22953">
    <property type="entry name" value="SpnB_Rossmann"/>
    <property type="match status" value="1"/>
</dbReference>
<dbReference type="Gene3D" id="3.40.50.720">
    <property type="entry name" value="NAD(P)-binding Rossmann-like Domain"/>
    <property type="match status" value="1"/>
</dbReference>
<dbReference type="SUPFAM" id="SSF51735">
    <property type="entry name" value="NAD(P)-binding Rossmann-fold domains"/>
    <property type="match status" value="2"/>
</dbReference>
<evidence type="ECO:0000256" key="3">
    <source>
        <dbReference type="ARBA" id="ARBA00022553"/>
    </source>
</evidence>
<dbReference type="InterPro" id="IPR049900">
    <property type="entry name" value="PKS_mFAS_DH"/>
</dbReference>
<dbReference type="InterPro" id="IPR050091">
    <property type="entry name" value="PKS_NRPS_Biosynth_Enz"/>
</dbReference>
<proteinExistence type="predicted"/>
<keyword evidence="4" id="KW-0808">Transferase</keyword>
<dbReference type="EMBL" id="JBHSBL010000019">
    <property type="protein sequence ID" value="MFC4068634.1"/>
    <property type="molecule type" value="Genomic_DNA"/>
</dbReference>
<comment type="cofactor">
    <cofactor evidence="1">
        <name>pantetheine 4'-phosphate</name>
        <dbReference type="ChEBI" id="CHEBI:47942"/>
    </cofactor>
</comment>
<dbReference type="InterPro" id="IPR042099">
    <property type="entry name" value="ANL_N_sf"/>
</dbReference>
<dbReference type="InterPro" id="IPR020845">
    <property type="entry name" value="AMP-binding_CS"/>
</dbReference>
<feature type="domain" description="PKS/mFAS DH" evidence="11">
    <location>
        <begin position="1430"/>
        <end position="1700"/>
    </location>
</feature>
<dbReference type="InterPro" id="IPR000873">
    <property type="entry name" value="AMP-dep_synth/lig_dom"/>
</dbReference>
<dbReference type="Gene3D" id="1.10.1200.10">
    <property type="entry name" value="ACP-like"/>
    <property type="match status" value="2"/>
</dbReference>
<keyword evidence="2" id="KW-0596">Phosphopantetheine</keyword>
<dbReference type="Pfam" id="PF14765">
    <property type="entry name" value="PS-DH"/>
    <property type="match status" value="1"/>
</dbReference>
<accession>A0ABV8J0P1</accession>
<dbReference type="PROSITE" id="PS52019">
    <property type="entry name" value="PKS_MFAS_DH"/>
    <property type="match status" value="1"/>
</dbReference>
<dbReference type="Pfam" id="PF00550">
    <property type="entry name" value="PP-binding"/>
    <property type="match status" value="2"/>
</dbReference>
<keyword evidence="13" id="KW-1185">Reference proteome</keyword>
<dbReference type="Pfam" id="PF02801">
    <property type="entry name" value="Ketoacyl-synt_C"/>
    <property type="match status" value="1"/>
</dbReference>
<name>A0ABV8J0P1_9ACTN</name>
<dbReference type="SMART" id="SM00822">
    <property type="entry name" value="PKS_KR"/>
    <property type="match status" value="1"/>
</dbReference>
<dbReference type="InterPro" id="IPR055123">
    <property type="entry name" value="SpnB-like_Rossmann"/>
</dbReference>
<dbReference type="Gene3D" id="3.30.70.3290">
    <property type="match status" value="1"/>
</dbReference>
<dbReference type="PANTHER" id="PTHR43775">
    <property type="entry name" value="FATTY ACID SYNTHASE"/>
    <property type="match status" value="1"/>
</dbReference>
<dbReference type="Proteomes" id="UP001595867">
    <property type="component" value="Unassembled WGS sequence"/>
</dbReference>
<feature type="domain" description="Ketosynthase family 3 (KS3)" evidence="10">
    <location>
        <begin position="568"/>
        <end position="990"/>
    </location>
</feature>
<keyword evidence="3" id="KW-0597">Phosphoprotein</keyword>
<dbReference type="Pfam" id="PF00109">
    <property type="entry name" value="ketoacyl-synt"/>
    <property type="match status" value="1"/>
</dbReference>
<dbReference type="InterPro" id="IPR001031">
    <property type="entry name" value="Thioesterase"/>
</dbReference>
<dbReference type="PROSITE" id="PS52004">
    <property type="entry name" value="KS3_2"/>
    <property type="match status" value="1"/>
</dbReference>
<dbReference type="GO" id="GO:0016787">
    <property type="term" value="F:hydrolase activity"/>
    <property type="evidence" value="ECO:0007669"/>
    <property type="project" value="UniProtKB-KW"/>
</dbReference>
<dbReference type="Pfam" id="PF08659">
    <property type="entry name" value="KR"/>
    <property type="match status" value="1"/>
</dbReference>
<dbReference type="SUPFAM" id="SSF56801">
    <property type="entry name" value="Acetyl-CoA synthetase-like"/>
    <property type="match status" value="1"/>
</dbReference>
<dbReference type="InterPro" id="IPR029058">
    <property type="entry name" value="AB_hydrolase_fold"/>
</dbReference>
<comment type="caution">
    <text evidence="12">The sequence shown here is derived from an EMBL/GenBank/DDBJ whole genome shotgun (WGS) entry which is preliminary data.</text>
</comment>
<dbReference type="CDD" id="cd00833">
    <property type="entry name" value="PKS"/>
    <property type="match status" value="1"/>
</dbReference>
<dbReference type="CDD" id="cd08956">
    <property type="entry name" value="KR_3_FAS_SDR_x"/>
    <property type="match status" value="1"/>
</dbReference>
<dbReference type="InterPro" id="IPR020841">
    <property type="entry name" value="PKS_Beta-ketoAc_synthase_dom"/>
</dbReference>
<feature type="domain" description="Carrier" evidence="9">
    <location>
        <begin position="476"/>
        <end position="553"/>
    </location>
</feature>
<dbReference type="Gene3D" id="3.10.129.110">
    <property type="entry name" value="Polyketide synthase dehydratase"/>
    <property type="match status" value="1"/>
</dbReference>
<dbReference type="InterPro" id="IPR020802">
    <property type="entry name" value="TesA-like"/>
</dbReference>
<evidence type="ECO:0000313" key="13">
    <source>
        <dbReference type="Proteomes" id="UP001595867"/>
    </source>
</evidence>
<dbReference type="Gene3D" id="3.40.50.12780">
    <property type="entry name" value="N-terminal domain of ligase-like"/>
    <property type="match status" value="1"/>
</dbReference>
<organism evidence="12 13">
    <name type="scientific">Actinoplanes subglobosus</name>
    <dbReference type="NCBI Taxonomy" id="1547892"/>
    <lineage>
        <taxon>Bacteria</taxon>
        <taxon>Bacillati</taxon>
        <taxon>Actinomycetota</taxon>
        <taxon>Actinomycetes</taxon>
        <taxon>Micromonosporales</taxon>
        <taxon>Micromonosporaceae</taxon>
        <taxon>Actinoplanes</taxon>
    </lineage>
</organism>
<dbReference type="SMART" id="SM00827">
    <property type="entry name" value="PKS_AT"/>
    <property type="match status" value="1"/>
</dbReference>
<dbReference type="Pfam" id="PF16197">
    <property type="entry name" value="KAsynt_C_assoc"/>
    <property type="match status" value="1"/>
</dbReference>
<dbReference type="InterPro" id="IPR049551">
    <property type="entry name" value="PKS_DH_C"/>
</dbReference>
<keyword evidence="5" id="KW-0677">Repeat</keyword>
<dbReference type="InterPro" id="IPR013968">
    <property type="entry name" value="PKS_KR"/>
</dbReference>
<dbReference type="SMART" id="SM01294">
    <property type="entry name" value="PKS_PP_betabranch"/>
    <property type="match status" value="1"/>
</dbReference>